<protein>
    <submittedName>
        <fullName evidence="6">Extracellular solute-binding protein</fullName>
    </submittedName>
</protein>
<reference evidence="6 7" key="1">
    <citation type="journal article" date="2020" name="Front. Microbiol.">
        <title>Design of Bacterial Strain-Specific qPCR Assays Using NGS Data and Publicly Available Resources and Its Application to Track Biocontrol Strains.</title>
        <authorList>
            <person name="Hernandez I."/>
            <person name="Sant C."/>
            <person name="Martinez R."/>
            <person name="Fernandez C."/>
        </authorList>
    </citation>
    <scope>NUCLEOTIDE SEQUENCE [LARGE SCALE GENOMIC DNA]</scope>
    <source>
        <strain evidence="6 7">B24</strain>
    </source>
</reference>
<dbReference type="Proteomes" id="UP000515708">
    <property type="component" value="Chromosome"/>
</dbReference>
<dbReference type="PANTHER" id="PTHR43649">
    <property type="entry name" value="ARABINOSE-BINDING PROTEIN-RELATED"/>
    <property type="match status" value="1"/>
</dbReference>
<gene>
    <name evidence="6" type="ORF">FVO59_03480</name>
</gene>
<dbReference type="Pfam" id="PF01547">
    <property type="entry name" value="SBP_bac_1"/>
    <property type="match status" value="1"/>
</dbReference>
<keyword evidence="4" id="KW-0564">Palmitate</keyword>
<dbReference type="SUPFAM" id="SSF53850">
    <property type="entry name" value="Periplasmic binding protein-like II"/>
    <property type="match status" value="1"/>
</dbReference>
<keyword evidence="2" id="KW-0732">Signal</keyword>
<keyword evidence="5" id="KW-0449">Lipoprotein</keyword>
<evidence type="ECO:0000313" key="7">
    <source>
        <dbReference type="Proteomes" id="UP000515708"/>
    </source>
</evidence>
<keyword evidence="1" id="KW-1003">Cell membrane</keyword>
<dbReference type="EMBL" id="CP043732">
    <property type="protein sequence ID" value="QMU96373.1"/>
    <property type="molecule type" value="Genomic_DNA"/>
</dbReference>
<name>A0A7D7WFZ7_9MICO</name>
<sequence length="283" mass="30021">MLNVVYATYVLFANTDILDAAGVEVPTTWDEFAEAARAVKASNPDVSPLALPLSLESPVGIKNDVLSWYWASEGSFRDGDGADLEDDDLAELLDYFAGLNEEGLIAPGLANMLEQDKVESFASGQTAMIVSATPHVNVIGERDQVNFTVGAIPTKDGFSGTPGATYASWGIGIADSSDHKEEAWKFVEFLLGAEQNGALATAANMFPANGDASPDESAMAENSVKAFEIWKQGAPVDEFLGLPAAEQLQRTLIEQVQQVLAGDEDATTGLSNAQVEWDDIIGG</sequence>
<proteinExistence type="predicted"/>
<evidence type="ECO:0000256" key="4">
    <source>
        <dbReference type="ARBA" id="ARBA00023139"/>
    </source>
</evidence>
<keyword evidence="3" id="KW-0472">Membrane</keyword>
<dbReference type="PANTHER" id="PTHR43649:SF33">
    <property type="entry name" value="POLYGALACTURONAN_RHAMNOGALACTURONAN-BINDING PROTEIN YTCQ"/>
    <property type="match status" value="1"/>
</dbReference>
<evidence type="ECO:0000256" key="3">
    <source>
        <dbReference type="ARBA" id="ARBA00023136"/>
    </source>
</evidence>
<dbReference type="InterPro" id="IPR050490">
    <property type="entry name" value="Bact_solute-bd_prot1"/>
</dbReference>
<accession>A0A7D7WFZ7</accession>
<organism evidence="6 7">
    <name type="scientific">Microbacterium esteraromaticum</name>
    <dbReference type="NCBI Taxonomy" id="57043"/>
    <lineage>
        <taxon>Bacteria</taxon>
        <taxon>Bacillati</taxon>
        <taxon>Actinomycetota</taxon>
        <taxon>Actinomycetes</taxon>
        <taxon>Micrococcales</taxon>
        <taxon>Microbacteriaceae</taxon>
        <taxon>Microbacterium</taxon>
    </lineage>
</organism>
<dbReference type="AlphaFoldDB" id="A0A7D7WFZ7"/>
<dbReference type="Gene3D" id="3.40.190.10">
    <property type="entry name" value="Periplasmic binding protein-like II"/>
    <property type="match status" value="1"/>
</dbReference>
<evidence type="ECO:0000256" key="1">
    <source>
        <dbReference type="ARBA" id="ARBA00022475"/>
    </source>
</evidence>
<evidence type="ECO:0000313" key="6">
    <source>
        <dbReference type="EMBL" id="QMU96373.1"/>
    </source>
</evidence>
<evidence type="ECO:0000256" key="5">
    <source>
        <dbReference type="ARBA" id="ARBA00023288"/>
    </source>
</evidence>
<dbReference type="InterPro" id="IPR006059">
    <property type="entry name" value="SBP"/>
</dbReference>
<evidence type="ECO:0000256" key="2">
    <source>
        <dbReference type="ARBA" id="ARBA00022729"/>
    </source>
</evidence>